<reference evidence="1 2" key="1">
    <citation type="submission" date="2019-09" db="EMBL/GenBank/DDBJ databases">
        <title>Distinct polysaccharide growth profiles of human intestinal Prevotella copri isolates.</title>
        <authorList>
            <person name="Fehlner-Peach H."/>
            <person name="Magnabosco C."/>
            <person name="Raghavan V."/>
            <person name="Scher J.U."/>
            <person name="Tett A."/>
            <person name="Cox L.M."/>
            <person name="Gottsegen C."/>
            <person name="Watters A."/>
            <person name="Wiltshire- Gordon J.D."/>
            <person name="Segata N."/>
            <person name="Bonneau R."/>
            <person name="Littman D.R."/>
        </authorList>
    </citation>
    <scope>NUCLEOTIDE SEQUENCE [LARGE SCALE GENOMIC DNA]</scope>
    <source>
        <strain evidence="2">iA622</strain>
    </source>
</reference>
<dbReference type="EMBL" id="VZCB01000079">
    <property type="protein sequence ID" value="MQN81243.1"/>
    <property type="molecule type" value="Genomic_DNA"/>
</dbReference>
<name>A0A6G1U120_9BACT</name>
<comment type="caution">
    <text evidence="1">The sequence shown here is derived from an EMBL/GenBank/DDBJ whole genome shotgun (WGS) entry which is preliminary data.</text>
</comment>
<accession>A0A6G1U120</accession>
<proteinExistence type="predicted"/>
<gene>
    <name evidence="1" type="ORF">F7D73_09850</name>
</gene>
<dbReference type="Proteomes" id="UP000480425">
    <property type="component" value="Unassembled WGS sequence"/>
</dbReference>
<evidence type="ECO:0000313" key="1">
    <source>
        <dbReference type="EMBL" id="MQN81243.1"/>
    </source>
</evidence>
<sequence length="246" mass="27899">MTKEEQNAATKAAIERIQELNESNGGYCIRFGEALPLKEPKYVSIHGTIDAPARWVEKRKDDIVSADAHVLVDRDRMTITLNTDENSAYMDQIVGTLTLSTEMQEFGINTGEYMSCFDMADRIKQLRTYFETQQEAMKLVTELRSFKAKIDKELELSDDKRGNQTIMRAQTVESNLPKSFKVNMPIFKGTEKRTFEVEVEINPNDLSCTLVSPDAHDIVVQERDSQMDGVLVRIAEAAPNIVIIEQ</sequence>
<protein>
    <submittedName>
        <fullName evidence="1">Uncharacterized protein</fullName>
    </submittedName>
</protein>
<dbReference type="AlphaFoldDB" id="A0A6G1U120"/>
<evidence type="ECO:0000313" key="2">
    <source>
        <dbReference type="Proteomes" id="UP000480425"/>
    </source>
</evidence>
<dbReference type="RefSeq" id="WP_153124312.1">
    <property type="nucleotide sequence ID" value="NZ_VZCB01000079.1"/>
</dbReference>
<dbReference type="OrthoDB" id="1433594at2"/>
<organism evidence="1 2">
    <name type="scientific">Segatella copri</name>
    <dbReference type="NCBI Taxonomy" id="165179"/>
    <lineage>
        <taxon>Bacteria</taxon>
        <taxon>Pseudomonadati</taxon>
        <taxon>Bacteroidota</taxon>
        <taxon>Bacteroidia</taxon>
        <taxon>Bacteroidales</taxon>
        <taxon>Prevotellaceae</taxon>
        <taxon>Segatella</taxon>
    </lineage>
</organism>